<dbReference type="Pfam" id="PF01925">
    <property type="entry name" value="TauE"/>
    <property type="match status" value="1"/>
</dbReference>
<dbReference type="PANTHER" id="PTHR43483">
    <property type="entry name" value="MEMBRANE TRANSPORTER PROTEIN HI_0806-RELATED"/>
    <property type="match status" value="1"/>
</dbReference>
<evidence type="ECO:0000256" key="5">
    <source>
        <dbReference type="RuleBase" id="RU363041"/>
    </source>
</evidence>
<feature type="transmembrane region" description="Helical" evidence="5">
    <location>
        <begin position="12"/>
        <end position="33"/>
    </location>
</feature>
<keyword evidence="2 5" id="KW-0812">Transmembrane</keyword>
<dbReference type="PANTHER" id="PTHR43483:SF3">
    <property type="entry name" value="MEMBRANE TRANSPORTER PROTEIN HI_0806-RELATED"/>
    <property type="match status" value="1"/>
</dbReference>
<evidence type="ECO:0000256" key="1">
    <source>
        <dbReference type="ARBA" id="ARBA00004141"/>
    </source>
</evidence>
<feature type="transmembrane region" description="Helical" evidence="5">
    <location>
        <begin position="175"/>
        <end position="195"/>
    </location>
</feature>
<evidence type="ECO:0000256" key="3">
    <source>
        <dbReference type="ARBA" id="ARBA00022989"/>
    </source>
</evidence>
<feature type="transmembrane region" description="Helical" evidence="5">
    <location>
        <begin position="45"/>
        <end position="66"/>
    </location>
</feature>
<evidence type="ECO:0000256" key="4">
    <source>
        <dbReference type="ARBA" id="ARBA00023136"/>
    </source>
</evidence>
<feature type="transmembrane region" description="Helical" evidence="5">
    <location>
        <begin position="238"/>
        <end position="259"/>
    </location>
</feature>
<proteinExistence type="inferred from homology"/>
<dbReference type="EMBL" id="JACEZU010000016">
    <property type="protein sequence ID" value="MBA5690308.1"/>
    <property type="molecule type" value="Genomic_DNA"/>
</dbReference>
<keyword evidence="7" id="KW-1185">Reference proteome</keyword>
<keyword evidence="4 5" id="KW-0472">Membrane</keyword>
<dbReference type="GO" id="GO:0005886">
    <property type="term" value="C:plasma membrane"/>
    <property type="evidence" value="ECO:0007669"/>
    <property type="project" value="UniProtKB-SubCell"/>
</dbReference>
<reference evidence="6 7" key="1">
    <citation type="submission" date="2020-07" db="EMBL/GenBank/DDBJ databases">
        <title>Novel species isolated from subtropical streams in China.</title>
        <authorList>
            <person name="Lu H."/>
        </authorList>
    </citation>
    <scope>NUCLEOTIDE SEQUENCE [LARGE SCALE GENOMIC DNA]</scope>
    <source>
        <strain evidence="6 7">LX47W</strain>
    </source>
</reference>
<comment type="similarity">
    <text evidence="5">Belongs to the 4-toluene sulfonate uptake permease (TSUP) (TC 2.A.102) family.</text>
</comment>
<evidence type="ECO:0000256" key="2">
    <source>
        <dbReference type="ARBA" id="ARBA00022692"/>
    </source>
</evidence>
<feature type="transmembrane region" description="Helical" evidence="5">
    <location>
        <begin position="207"/>
        <end position="226"/>
    </location>
</feature>
<comment type="subcellular location">
    <subcellularLocation>
        <location evidence="5">Cell membrane</location>
        <topology evidence="5">Multi-pass membrane protein</topology>
    </subcellularLocation>
    <subcellularLocation>
        <location evidence="1">Membrane</location>
        <topology evidence="1">Multi-pass membrane protein</topology>
    </subcellularLocation>
</comment>
<feature type="transmembrane region" description="Helical" evidence="5">
    <location>
        <begin position="103"/>
        <end position="122"/>
    </location>
</feature>
<accession>A0A7W2FEQ0</accession>
<feature type="transmembrane region" description="Helical" evidence="5">
    <location>
        <begin position="134"/>
        <end position="163"/>
    </location>
</feature>
<dbReference type="Proteomes" id="UP000573499">
    <property type="component" value="Unassembled WGS sequence"/>
</dbReference>
<gene>
    <name evidence="6" type="ORF">H3H39_24990</name>
</gene>
<organism evidence="6 7">
    <name type="scientific">Rugamonas apoptosis</name>
    <dbReference type="NCBI Taxonomy" id="2758570"/>
    <lineage>
        <taxon>Bacteria</taxon>
        <taxon>Pseudomonadati</taxon>
        <taxon>Pseudomonadota</taxon>
        <taxon>Betaproteobacteria</taxon>
        <taxon>Burkholderiales</taxon>
        <taxon>Oxalobacteraceae</taxon>
        <taxon>Telluria group</taxon>
        <taxon>Rugamonas</taxon>
    </lineage>
</organism>
<evidence type="ECO:0000313" key="7">
    <source>
        <dbReference type="Proteomes" id="UP000573499"/>
    </source>
</evidence>
<dbReference type="RefSeq" id="WP_182157112.1">
    <property type="nucleotide sequence ID" value="NZ_JACEZU010000016.1"/>
</dbReference>
<dbReference type="AlphaFoldDB" id="A0A7W2FEQ0"/>
<keyword evidence="3 5" id="KW-1133">Transmembrane helix</keyword>
<comment type="caution">
    <text evidence="6">The sequence shown here is derived from an EMBL/GenBank/DDBJ whole genome shotgun (WGS) entry which is preliminary data.</text>
</comment>
<dbReference type="InterPro" id="IPR002781">
    <property type="entry name" value="TM_pro_TauE-like"/>
</dbReference>
<keyword evidence="5" id="KW-1003">Cell membrane</keyword>
<name>A0A7W2FEQ0_9BURK</name>
<sequence>MLVHLILVGSAAGFLAGMFGIGGGAIVIPVLIYMYKSGGVEATEAIRLAFGTSLATMAFTGLSSFLSHWQRDNVDLPWLKKLFFPAGVGATIGALLATRIPGAWLALGLSLMLAYFGAKLLMQKEQSTTESPRFLRFHILAGLLSGVAYSLAGMGGASVITFYLSHVGLSLRKAIGTATGVILPISLGAIIGFGITAGSPHDWRWGYIDLYALLVMSVCSIVASKLGVKAATLLPTPLLRKIFGMFMVGLAAKTIYTVLA</sequence>
<evidence type="ECO:0000313" key="6">
    <source>
        <dbReference type="EMBL" id="MBA5690308.1"/>
    </source>
</evidence>
<protein>
    <recommendedName>
        <fullName evidence="5">Probable membrane transporter protein</fullName>
    </recommendedName>
</protein>